<evidence type="ECO:0000259" key="3">
    <source>
        <dbReference type="Pfam" id="PF13439"/>
    </source>
</evidence>
<evidence type="ECO:0000256" key="1">
    <source>
        <dbReference type="ARBA" id="ARBA00022676"/>
    </source>
</evidence>
<evidence type="ECO:0000313" key="5">
    <source>
        <dbReference type="Proteomes" id="UP000541033"/>
    </source>
</evidence>
<dbReference type="InterPro" id="IPR028098">
    <property type="entry name" value="Glyco_trans_4-like_N"/>
</dbReference>
<keyword evidence="5" id="KW-1185">Reference proteome</keyword>
<evidence type="ECO:0000313" key="4">
    <source>
        <dbReference type="EMBL" id="NIH55112.1"/>
    </source>
</evidence>
<protein>
    <submittedName>
        <fullName evidence="4">Glycosyltransferase involved in cell wall biosynthesis</fullName>
    </submittedName>
</protein>
<dbReference type="SUPFAM" id="SSF53756">
    <property type="entry name" value="UDP-Glycosyltransferase/glycogen phosphorylase"/>
    <property type="match status" value="1"/>
</dbReference>
<keyword evidence="1" id="KW-0328">Glycosyltransferase</keyword>
<dbReference type="Proteomes" id="UP000541033">
    <property type="component" value="Unassembled WGS sequence"/>
</dbReference>
<dbReference type="PANTHER" id="PTHR46401:SF2">
    <property type="entry name" value="GLYCOSYLTRANSFERASE WBBK-RELATED"/>
    <property type="match status" value="1"/>
</dbReference>
<dbReference type="EMBL" id="JAAMOX010000003">
    <property type="protein sequence ID" value="NIH55112.1"/>
    <property type="molecule type" value="Genomic_DNA"/>
</dbReference>
<dbReference type="Pfam" id="PF13692">
    <property type="entry name" value="Glyco_trans_1_4"/>
    <property type="match status" value="1"/>
</dbReference>
<organism evidence="4 5">
    <name type="scientific">Lysinibacter cavernae</name>
    <dbReference type="NCBI Taxonomy" id="1640652"/>
    <lineage>
        <taxon>Bacteria</taxon>
        <taxon>Bacillati</taxon>
        <taxon>Actinomycetota</taxon>
        <taxon>Actinomycetes</taxon>
        <taxon>Micrococcales</taxon>
        <taxon>Microbacteriaceae</taxon>
        <taxon>Lysinibacter</taxon>
    </lineage>
</organism>
<evidence type="ECO:0000256" key="2">
    <source>
        <dbReference type="ARBA" id="ARBA00022679"/>
    </source>
</evidence>
<dbReference type="GO" id="GO:0009103">
    <property type="term" value="P:lipopolysaccharide biosynthetic process"/>
    <property type="evidence" value="ECO:0007669"/>
    <property type="project" value="TreeGrafter"/>
</dbReference>
<feature type="domain" description="Glycosyltransferase subfamily 4-like N-terminal" evidence="3">
    <location>
        <begin position="36"/>
        <end position="180"/>
    </location>
</feature>
<gene>
    <name evidence="4" type="ORF">FHX76_003027</name>
</gene>
<dbReference type="GO" id="GO:0016757">
    <property type="term" value="F:glycosyltransferase activity"/>
    <property type="evidence" value="ECO:0007669"/>
    <property type="project" value="UniProtKB-KW"/>
</dbReference>
<dbReference type="Gene3D" id="3.40.50.2000">
    <property type="entry name" value="Glycogen Phosphorylase B"/>
    <property type="match status" value="2"/>
</dbReference>
<accession>A0A7X5R4A6</accession>
<dbReference type="PANTHER" id="PTHR46401">
    <property type="entry name" value="GLYCOSYLTRANSFERASE WBBK-RELATED"/>
    <property type="match status" value="1"/>
</dbReference>
<keyword evidence="2 4" id="KW-0808">Transferase</keyword>
<dbReference type="AlphaFoldDB" id="A0A7X5R4A6"/>
<comment type="caution">
    <text evidence="4">The sequence shown here is derived from an EMBL/GenBank/DDBJ whole genome shotgun (WGS) entry which is preliminary data.</text>
</comment>
<dbReference type="Pfam" id="PF13439">
    <property type="entry name" value="Glyco_transf_4"/>
    <property type="match status" value="1"/>
</dbReference>
<dbReference type="RefSeq" id="WP_167152035.1">
    <property type="nucleotide sequence ID" value="NZ_JAAMOX010000003.1"/>
</dbReference>
<proteinExistence type="predicted"/>
<reference evidence="4 5" key="1">
    <citation type="submission" date="2020-02" db="EMBL/GenBank/DDBJ databases">
        <title>Sequencing the genomes of 1000 actinobacteria strains.</title>
        <authorList>
            <person name="Klenk H.-P."/>
        </authorList>
    </citation>
    <scope>NUCLEOTIDE SEQUENCE [LARGE SCALE GENOMIC DNA]</scope>
    <source>
        <strain evidence="4 5">DSM 27960</strain>
    </source>
</reference>
<sequence length="383" mass="41359">MTTLTVIAEGRVPSASGEQHDYIRDLTRSIVATAPRNCEVETFLTSSASTEREYFERSCPGASINMVSRDYQNLMRSWSLGLTGSAHEGLVHSPTLFAPLRRHDVVNDGVQTTVTIHDTTAWTHPDEVGAAAALWSKTMAKRAYKYADAIVVPSHAVAENLSNYIDFGDRVRVITSGTPTSVLSASSSDDRPISPEISVPYVIVEGSLSVSDDVEAVIAAFSASGNAELDETHLVVVSSAGIGAEPFSAMLAKYSLDASRVRLFSQPSGNERRSIYSGAAALVVPWRSDRFASSLLTAFSLGLPVVHADTPVLNEIAGDAGIVVSTTETDDHEARADAYRESLQNVLADDQARSRLSTLGQDRSKAFSWRETGERIWQLHAEL</sequence>
<name>A0A7X5R4A6_9MICO</name>